<feature type="binding site" evidence="9">
    <location>
        <position position="179"/>
    </location>
    <ligand>
        <name>ATP</name>
        <dbReference type="ChEBI" id="CHEBI:30616"/>
    </ligand>
</feature>
<evidence type="ECO:0000256" key="6">
    <source>
        <dbReference type="ARBA" id="ARBA00022842"/>
    </source>
</evidence>
<evidence type="ECO:0000256" key="8">
    <source>
        <dbReference type="ARBA" id="ARBA00023277"/>
    </source>
</evidence>
<dbReference type="EMBL" id="DVJM01000006">
    <property type="protein sequence ID" value="HIS77782.1"/>
    <property type="molecule type" value="Genomic_DNA"/>
</dbReference>
<comment type="caution">
    <text evidence="9">Lacks conserved residue(s) required for the propagation of feature annotation.</text>
</comment>
<reference evidence="11" key="1">
    <citation type="submission" date="2020-10" db="EMBL/GenBank/DDBJ databases">
        <authorList>
            <person name="Gilroy R."/>
        </authorList>
    </citation>
    <scope>NUCLEOTIDE SEQUENCE</scope>
    <source>
        <strain evidence="11">6086</strain>
    </source>
</reference>
<evidence type="ECO:0000256" key="2">
    <source>
        <dbReference type="ARBA" id="ARBA00022723"/>
    </source>
</evidence>
<name>A0A9D1K1G1_9FIRM</name>
<dbReference type="Proteomes" id="UP000824141">
    <property type="component" value="Unassembled WGS sequence"/>
</dbReference>
<comment type="function">
    <text evidence="9">Catalyzes the phosphorylation of ribose at O-5 in a reaction requiring ATP and magnesium. The resulting D-ribose-5-phosphate can then be used either for sythesis of nucleotides, histidine, and tryptophan, or as a component of the pentose phosphate pathway.</text>
</comment>
<dbReference type="HAMAP" id="MF_01987">
    <property type="entry name" value="Ribokinase"/>
    <property type="match status" value="1"/>
</dbReference>
<feature type="binding site" evidence="9">
    <location>
        <begin position="242"/>
        <end position="243"/>
    </location>
    <ligand>
        <name>ATP</name>
        <dbReference type="ChEBI" id="CHEBI:30616"/>
    </ligand>
</feature>
<dbReference type="InterPro" id="IPR011611">
    <property type="entry name" value="PfkB_dom"/>
</dbReference>
<comment type="caution">
    <text evidence="11">The sequence shown here is derived from an EMBL/GenBank/DDBJ whole genome shotgun (WGS) entry which is preliminary data.</text>
</comment>
<dbReference type="AlphaFoldDB" id="A0A9D1K1G1"/>
<feature type="binding site" evidence="9">
    <location>
        <position position="282"/>
    </location>
    <ligand>
        <name>K(+)</name>
        <dbReference type="ChEBI" id="CHEBI:29103"/>
    </ligand>
</feature>
<keyword evidence="5 9" id="KW-0067">ATP-binding</keyword>
<feature type="binding site" evidence="9">
    <location>
        <position position="136"/>
    </location>
    <ligand>
        <name>substrate</name>
    </ligand>
</feature>
<protein>
    <recommendedName>
        <fullName evidence="9">Ribokinase</fullName>
        <shortName evidence="9">RK</shortName>
        <ecNumber evidence="9">2.7.1.15</ecNumber>
    </recommendedName>
</protein>
<dbReference type="SUPFAM" id="SSF53613">
    <property type="entry name" value="Ribokinase-like"/>
    <property type="match status" value="1"/>
</dbReference>
<proteinExistence type="inferred from homology"/>
<feature type="binding site" evidence="9">
    <location>
        <position position="243"/>
    </location>
    <ligand>
        <name>substrate</name>
    </ligand>
</feature>
<dbReference type="InterPro" id="IPR011877">
    <property type="entry name" value="Ribokinase"/>
</dbReference>
<dbReference type="GO" id="GO:0004747">
    <property type="term" value="F:ribokinase activity"/>
    <property type="evidence" value="ECO:0007669"/>
    <property type="project" value="UniProtKB-UniRule"/>
</dbReference>
<feature type="binding site" evidence="9">
    <location>
        <position position="239"/>
    </location>
    <ligand>
        <name>K(+)</name>
        <dbReference type="ChEBI" id="CHEBI:29103"/>
    </ligand>
</feature>
<dbReference type="InterPro" id="IPR029056">
    <property type="entry name" value="Ribokinase-like"/>
</dbReference>
<keyword evidence="4 9" id="KW-0418">Kinase</keyword>
<dbReference type="CDD" id="cd01174">
    <property type="entry name" value="ribokinase"/>
    <property type="match status" value="1"/>
</dbReference>
<dbReference type="GO" id="GO:0046872">
    <property type="term" value="F:metal ion binding"/>
    <property type="evidence" value="ECO:0007669"/>
    <property type="project" value="UniProtKB-KW"/>
</dbReference>
<comment type="similarity">
    <text evidence="9">Belongs to the carbohydrate kinase PfkB family. Ribokinase subfamily.</text>
</comment>
<keyword evidence="3 9" id="KW-0547">Nucleotide-binding</keyword>
<feature type="binding site" evidence="9">
    <location>
        <begin position="10"/>
        <end position="12"/>
    </location>
    <ligand>
        <name>substrate</name>
    </ligand>
</feature>
<comment type="cofactor">
    <cofactor evidence="9">
        <name>Mg(2+)</name>
        <dbReference type="ChEBI" id="CHEBI:18420"/>
    </cofactor>
    <text evidence="9">Requires a divalent cation, most likely magnesium in vivo, as an electrophilic catalyst to aid phosphoryl group transfer. It is the chelate of the metal and the nucleotide that is the actual substrate.</text>
</comment>
<keyword evidence="8 9" id="KW-0119">Carbohydrate metabolism</keyword>
<dbReference type="Pfam" id="PF00294">
    <property type="entry name" value="PfkB"/>
    <property type="match status" value="1"/>
</dbReference>
<evidence type="ECO:0000256" key="5">
    <source>
        <dbReference type="ARBA" id="ARBA00022840"/>
    </source>
</evidence>
<dbReference type="InterPro" id="IPR002139">
    <property type="entry name" value="Ribo/fructo_kinase"/>
</dbReference>
<feature type="binding site" evidence="9">
    <location>
        <position position="278"/>
    </location>
    <ligand>
        <name>K(+)</name>
        <dbReference type="ChEBI" id="CHEBI:29103"/>
    </ligand>
</feature>
<feature type="binding site" evidence="9">
    <location>
        <begin position="211"/>
        <end position="216"/>
    </location>
    <ligand>
        <name>ATP</name>
        <dbReference type="ChEBI" id="CHEBI:30616"/>
    </ligand>
</feature>
<feature type="binding site" evidence="9">
    <location>
        <begin position="38"/>
        <end position="42"/>
    </location>
    <ligand>
        <name>substrate</name>
    </ligand>
</feature>
<comment type="subcellular location">
    <subcellularLocation>
        <location evidence="9">Cytoplasm</location>
    </subcellularLocation>
</comment>
<dbReference type="GO" id="GO:0005737">
    <property type="term" value="C:cytoplasm"/>
    <property type="evidence" value="ECO:0007669"/>
    <property type="project" value="UniProtKB-SubCell"/>
</dbReference>
<evidence type="ECO:0000256" key="1">
    <source>
        <dbReference type="ARBA" id="ARBA00022679"/>
    </source>
</evidence>
<dbReference type="Gene3D" id="3.40.1190.20">
    <property type="match status" value="1"/>
</dbReference>
<comment type="activity regulation">
    <text evidence="9">Activated by a monovalent cation that binds near, but not in, the active site. The most likely occupant of the site in vivo is potassium. Ion binding induces a conformational change that may alter substrate affinity.</text>
</comment>
<reference evidence="11" key="2">
    <citation type="journal article" date="2021" name="PeerJ">
        <title>Extensive microbial diversity within the chicken gut microbiome revealed by metagenomics and culture.</title>
        <authorList>
            <person name="Gilroy R."/>
            <person name="Ravi A."/>
            <person name="Getino M."/>
            <person name="Pursley I."/>
            <person name="Horton D.L."/>
            <person name="Alikhan N.F."/>
            <person name="Baker D."/>
            <person name="Gharbi K."/>
            <person name="Hall N."/>
            <person name="Watson M."/>
            <person name="Adriaenssens E.M."/>
            <person name="Foster-Nyarko E."/>
            <person name="Jarju S."/>
            <person name="Secka A."/>
            <person name="Antonio M."/>
            <person name="Oren A."/>
            <person name="Chaudhuri R.R."/>
            <person name="La Ragione R."/>
            <person name="Hildebrand F."/>
            <person name="Pallen M.J."/>
        </authorList>
    </citation>
    <scope>NUCLEOTIDE SEQUENCE</scope>
    <source>
        <strain evidence="11">6086</strain>
    </source>
</reference>
<feature type="domain" description="Carbohydrate kinase PfkB" evidence="10">
    <location>
        <begin position="4"/>
        <end position="284"/>
    </location>
</feature>
<dbReference type="PANTHER" id="PTHR10584:SF166">
    <property type="entry name" value="RIBOKINASE"/>
    <property type="match status" value="1"/>
</dbReference>
<dbReference type="PRINTS" id="PR00990">
    <property type="entry name" value="RIBOKINASE"/>
</dbReference>
<feature type="binding site" evidence="9">
    <location>
        <position position="237"/>
    </location>
    <ligand>
        <name>K(+)</name>
        <dbReference type="ChEBI" id="CHEBI:29103"/>
    </ligand>
</feature>
<evidence type="ECO:0000313" key="12">
    <source>
        <dbReference type="Proteomes" id="UP000824141"/>
    </source>
</evidence>
<keyword evidence="6 9" id="KW-0460">Magnesium</keyword>
<sequence length="294" mass="31861">MRILNFGSMNLDYVYAVEEIVRAGETIRAHSRRIFCGGKGLNQSIALAKAGAPVWHAGLIGNDGDELRAVLEKNGVNTSLIREVPGPSSHTVIQVDRSGQNCILFYADEGLRVTPSYIDQVLASFEPGDFILLQNELDNTAEIMRRAKQRGMKVILNPSPANEMLSSYPLDQVDCFLLNETEGAWLTGEQDPQRVLNRLCETYPHAVIVLTLGEKGSICAADGKAFHQPVCRAKAVDTTAAGDTFTGYFLAGWLKGEEFPVVLERASRAAAIAVSRPGAADSIPLLAEVEAGME</sequence>
<dbReference type="GO" id="GO:0019303">
    <property type="term" value="P:D-ribose catabolic process"/>
    <property type="evidence" value="ECO:0007669"/>
    <property type="project" value="UniProtKB-UniRule"/>
</dbReference>
<evidence type="ECO:0000313" key="11">
    <source>
        <dbReference type="EMBL" id="HIS77782.1"/>
    </source>
</evidence>
<keyword evidence="2 9" id="KW-0479">Metal-binding</keyword>
<keyword evidence="1 9" id="KW-0808">Transferase</keyword>
<feature type="binding site" evidence="9">
    <location>
        <position position="276"/>
    </location>
    <ligand>
        <name>K(+)</name>
        <dbReference type="ChEBI" id="CHEBI:29103"/>
    </ligand>
</feature>
<accession>A0A9D1K1G1</accession>
<dbReference type="PANTHER" id="PTHR10584">
    <property type="entry name" value="SUGAR KINASE"/>
    <property type="match status" value="1"/>
</dbReference>
<evidence type="ECO:0000256" key="7">
    <source>
        <dbReference type="ARBA" id="ARBA00022958"/>
    </source>
</evidence>
<evidence type="ECO:0000259" key="10">
    <source>
        <dbReference type="Pfam" id="PF00294"/>
    </source>
</evidence>
<keyword evidence="7 9" id="KW-0630">Potassium</keyword>
<evidence type="ECO:0000256" key="3">
    <source>
        <dbReference type="ARBA" id="ARBA00022741"/>
    </source>
</evidence>
<comment type="subunit">
    <text evidence="9">Homodimer.</text>
</comment>
<comment type="catalytic activity">
    <reaction evidence="9">
        <text>D-ribose + ATP = D-ribose 5-phosphate + ADP + H(+)</text>
        <dbReference type="Rhea" id="RHEA:13697"/>
        <dbReference type="ChEBI" id="CHEBI:15378"/>
        <dbReference type="ChEBI" id="CHEBI:30616"/>
        <dbReference type="ChEBI" id="CHEBI:47013"/>
        <dbReference type="ChEBI" id="CHEBI:78346"/>
        <dbReference type="ChEBI" id="CHEBI:456216"/>
        <dbReference type="EC" id="2.7.1.15"/>
    </reaction>
</comment>
<gene>
    <name evidence="9" type="primary">rbsK</name>
    <name evidence="11" type="ORF">IAD03_00265</name>
</gene>
<evidence type="ECO:0000256" key="9">
    <source>
        <dbReference type="HAMAP-Rule" id="MF_01987"/>
    </source>
</evidence>
<evidence type="ECO:0000256" key="4">
    <source>
        <dbReference type="ARBA" id="ARBA00022777"/>
    </source>
</evidence>
<feature type="binding site" evidence="9">
    <location>
        <position position="273"/>
    </location>
    <ligand>
        <name>K(+)</name>
        <dbReference type="ChEBI" id="CHEBI:29103"/>
    </ligand>
</feature>
<organism evidence="11 12">
    <name type="scientific">Candidatus Caccousia stercoris</name>
    <dbReference type="NCBI Taxonomy" id="2840723"/>
    <lineage>
        <taxon>Bacteria</taxon>
        <taxon>Bacillati</taxon>
        <taxon>Bacillota</taxon>
        <taxon>Clostridia</taxon>
        <taxon>Eubacteriales</taxon>
        <taxon>Oscillospiraceae</taxon>
        <taxon>Oscillospiraceae incertae sedis</taxon>
        <taxon>Candidatus Caccousia</taxon>
    </lineage>
</organism>
<feature type="active site" description="Proton acceptor" evidence="9">
    <location>
        <position position="243"/>
    </location>
</feature>
<comment type="pathway">
    <text evidence="9">Carbohydrate metabolism; D-ribose degradation; D-ribose 5-phosphate from beta-D-ribopyranose: step 2/2.</text>
</comment>
<keyword evidence="9" id="KW-0963">Cytoplasm</keyword>
<dbReference type="EC" id="2.7.1.15" evidence="9"/>
<dbReference type="GO" id="GO:0005524">
    <property type="term" value="F:ATP binding"/>
    <property type="evidence" value="ECO:0007669"/>
    <property type="project" value="UniProtKB-UniRule"/>
</dbReference>